<dbReference type="CDD" id="cd04301">
    <property type="entry name" value="NAT_SF"/>
    <property type="match status" value="1"/>
</dbReference>
<dbReference type="AlphaFoldDB" id="A0A0D1Y1X0"/>
<evidence type="ECO:0000256" key="2">
    <source>
        <dbReference type="ARBA" id="ARBA00023315"/>
    </source>
</evidence>
<dbReference type="GO" id="GO:0007064">
    <property type="term" value="P:mitotic sister chromatid cohesion"/>
    <property type="evidence" value="ECO:0007669"/>
    <property type="project" value="TreeGrafter"/>
</dbReference>
<feature type="domain" description="N-acetyltransferase" evidence="4">
    <location>
        <begin position="117"/>
        <end position="280"/>
    </location>
</feature>
<accession>A0A0D1Y1X0</accession>
<evidence type="ECO:0000256" key="1">
    <source>
        <dbReference type="ARBA" id="ARBA00022679"/>
    </source>
</evidence>
<protein>
    <recommendedName>
        <fullName evidence="4">N-acetyltransferase domain-containing protein</fullName>
    </recommendedName>
</protein>
<reference evidence="5 6" key="1">
    <citation type="submission" date="2015-01" db="EMBL/GenBank/DDBJ databases">
        <title>The Genome Sequence of Exophiala sideris CBS121828.</title>
        <authorList>
            <consortium name="The Broad Institute Genomics Platform"/>
            <person name="Cuomo C."/>
            <person name="de Hoog S."/>
            <person name="Gorbushina A."/>
            <person name="Stielow B."/>
            <person name="Teixiera M."/>
            <person name="Abouelleil A."/>
            <person name="Chapman S.B."/>
            <person name="Priest M."/>
            <person name="Young S.K."/>
            <person name="Wortman J."/>
            <person name="Nusbaum C."/>
            <person name="Birren B."/>
        </authorList>
    </citation>
    <scope>NUCLEOTIDE SEQUENCE [LARGE SCALE GENOMIC DNA]</scope>
    <source>
        <strain evidence="5 6">CBS 121828</strain>
    </source>
</reference>
<dbReference type="SUPFAM" id="SSF55729">
    <property type="entry name" value="Acyl-CoA N-acyltransferases (Nat)"/>
    <property type="match status" value="1"/>
</dbReference>
<proteinExistence type="predicted"/>
<dbReference type="Gene3D" id="3.40.630.30">
    <property type="match status" value="1"/>
</dbReference>
<dbReference type="OrthoDB" id="47374at2759"/>
<feature type="compositionally biased region" description="Basic and acidic residues" evidence="3">
    <location>
        <begin position="73"/>
        <end position="84"/>
    </location>
</feature>
<feature type="region of interest" description="Disordered" evidence="3">
    <location>
        <begin position="16"/>
        <end position="93"/>
    </location>
</feature>
<sequence>MPQASLLSYFSKPVASPVEDRDHASIKQPQTTKDMNLTEPECSTVKSNTSAIIRKLQENKDRSSTVTGSETTSVRDNDPKDARTRSCPGPEARKVTTSFGLAPECSAIFSVPHLPEAIIAPVQKAHLPAIQRLTSTTLPVRYSEVFFTSTLIDPVVAQISRVVLYSSDLVGWIRCRLEPCSPRTDASLSGQELSQIYIQALALLSPYRSLGLASTLLETILSSSIAKASRTVCIYAHVWEKNDDALDWYAKRGFKRVLLVEQYYRRLKPSGAWIVRKELDGT</sequence>
<keyword evidence="2" id="KW-0012">Acyltransferase</keyword>
<keyword evidence="1" id="KW-0808">Transferase</keyword>
<dbReference type="PROSITE" id="PS51186">
    <property type="entry name" value="GNAT"/>
    <property type="match status" value="1"/>
</dbReference>
<dbReference type="Pfam" id="PF00583">
    <property type="entry name" value="Acetyltransf_1"/>
    <property type="match status" value="1"/>
</dbReference>
<gene>
    <name evidence="5" type="ORF">PV11_08771</name>
</gene>
<organism evidence="5 6">
    <name type="scientific">Exophiala sideris</name>
    <dbReference type="NCBI Taxonomy" id="1016849"/>
    <lineage>
        <taxon>Eukaryota</taxon>
        <taxon>Fungi</taxon>
        <taxon>Dikarya</taxon>
        <taxon>Ascomycota</taxon>
        <taxon>Pezizomycotina</taxon>
        <taxon>Eurotiomycetes</taxon>
        <taxon>Chaetothyriomycetidae</taxon>
        <taxon>Chaetothyriales</taxon>
        <taxon>Herpotrichiellaceae</taxon>
        <taxon>Exophiala</taxon>
    </lineage>
</organism>
<name>A0A0D1Y1X0_9EURO</name>
<dbReference type="PANTHER" id="PTHR42919">
    <property type="entry name" value="N-ALPHA-ACETYLTRANSFERASE"/>
    <property type="match status" value="1"/>
</dbReference>
<dbReference type="InterPro" id="IPR051556">
    <property type="entry name" value="N-term/lysine_N-AcTrnsfr"/>
</dbReference>
<dbReference type="PANTHER" id="PTHR42919:SF8">
    <property type="entry name" value="N-ALPHA-ACETYLTRANSFERASE 50"/>
    <property type="match status" value="1"/>
</dbReference>
<dbReference type="InterPro" id="IPR000182">
    <property type="entry name" value="GNAT_dom"/>
</dbReference>
<dbReference type="GO" id="GO:0016747">
    <property type="term" value="F:acyltransferase activity, transferring groups other than amino-acyl groups"/>
    <property type="evidence" value="ECO:0007669"/>
    <property type="project" value="InterPro"/>
</dbReference>
<dbReference type="GO" id="GO:0031415">
    <property type="term" value="C:NatA complex"/>
    <property type="evidence" value="ECO:0007669"/>
    <property type="project" value="TreeGrafter"/>
</dbReference>
<evidence type="ECO:0000313" key="6">
    <source>
        <dbReference type="Proteomes" id="UP000053599"/>
    </source>
</evidence>
<dbReference type="InterPro" id="IPR016181">
    <property type="entry name" value="Acyl_CoA_acyltransferase"/>
</dbReference>
<evidence type="ECO:0000256" key="3">
    <source>
        <dbReference type="SAM" id="MobiDB-lite"/>
    </source>
</evidence>
<dbReference type="HOGENOM" id="CLU_969767_0_0_1"/>
<evidence type="ECO:0000259" key="4">
    <source>
        <dbReference type="PROSITE" id="PS51186"/>
    </source>
</evidence>
<dbReference type="EMBL" id="KN846954">
    <property type="protein sequence ID" value="KIV76922.1"/>
    <property type="molecule type" value="Genomic_DNA"/>
</dbReference>
<dbReference type="STRING" id="1016849.A0A0D1Y1X0"/>
<dbReference type="Proteomes" id="UP000053599">
    <property type="component" value="Unassembled WGS sequence"/>
</dbReference>
<evidence type="ECO:0000313" key="5">
    <source>
        <dbReference type="EMBL" id="KIV76922.1"/>
    </source>
</evidence>